<proteinExistence type="predicted"/>
<feature type="region of interest" description="Disordered" evidence="1">
    <location>
        <begin position="81"/>
        <end position="102"/>
    </location>
</feature>
<evidence type="ECO:0000313" key="4">
    <source>
        <dbReference type="Proteomes" id="UP001201812"/>
    </source>
</evidence>
<dbReference type="Proteomes" id="UP001201812">
    <property type="component" value="Unassembled WGS sequence"/>
</dbReference>
<keyword evidence="2" id="KW-1133">Transmembrane helix</keyword>
<sequence>MCHTVLQMPPSSLDSLRSNIAILIAVLTAFAIVSFSVLFLRIVQLALQIAAEEDEEISLVSDQPSVRITIRSASSAITPETRMVSSDSKRTPTTKYRTHFHS</sequence>
<accession>A0AAD4R0L7</accession>
<protein>
    <submittedName>
        <fullName evidence="3">Uncharacterized protein</fullName>
    </submittedName>
</protein>
<gene>
    <name evidence="3" type="ORF">DdX_08783</name>
</gene>
<feature type="compositionally biased region" description="Polar residues" evidence="1">
    <location>
        <begin position="81"/>
        <end position="95"/>
    </location>
</feature>
<keyword evidence="2" id="KW-0472">Membrane</keyword>
<reference evidence="3" key="1">
    <citation type="submission" date="2022-01" db="EMBL/GenBank/DDBJ databases">
        <title>Genome Sequence Resource for Two Populations of Ditylenchus destructor, the Migratory Endoparasitic Phytonematode.</title>
        <authorList>
            <person name="Zhang H."/>
            <person name="Lin R."/>
            <person name="Xie B."/>
        </authorList>
    </citation>
    <scope>NUCLEOTIDE SEQUENCE</scope>
    <source>
        <strain evidence="3">BazhouSP</strain>
    </source>
</reference>
<keyword evidence="4" id="KW-1185">Reference proteome</keyword>
<feature type="transmembrane region" description="Helical" evidence="2">
    <location>
        <begin position="20"/>
        <end position="40"/>
    </location>
</feature>
<evidence type="ECO:0000313" key="3">
    <source>
        <dbReference type="EMBL" id="KAI1713900.1"/>
    </source>
</evidence>
<organism evidence="3 4">
    <name type="scientific">Ditylenchus destructor</name>
    <dbReference type="NCBI Taxonomy" id="166010"/>
    <lineage>
        <taxon>Eukaryota</taxon>
        <taxon>Metazoa</taxon>
        <taxon>Ecdysozoa</taxon>
        <taxon>Nematoda</taxon>
        <taxon>Chromadorea</taxon>
        <taxon>Rhabditida</taxon>
        <taxon>Tylenchina</taxon>
        <taxon>Tylenchomorpha</taxon>
        <taxon>Sphaerularioidea</taxon>
        <taxon>Anguinidae</taxon>
        <taxon>Anguininae</taxon>
        <taxon>Ditylenchus</taxon>
    </lineage>
</organism>
<name>A0AAD4R0L7_9BILA</name>
<evidence type="ECO:0000256" key="2">
    <source>
        <dbReference type="SAM" id="Phobius"/>
    </source>
</evidence>
<dbReference type="AlphaFoldDB" id="A0AAD4R0L7"/>
<dbReference type="EMBL" id="JAKKPZ010000014">
    <property type="protein sequence ID" value="KAI1713900.1"/>
    <property type="molecule type" value="Genomic_DNA"/>
</dbReference>
<evidence type="ECO:0000256" key="1">
    <source>
        <dbReference type="SAM" id="MobiDB-lite"/>
    </source>
</evidence>
<keyword evidence="2" id="KW-0812">Transmembrane</keyword>
<comment type="caution">
    <text evidence="3">The sequence shown here is derived from an EMBL/GenBank/DDBJ whole genome shotgun (WGS) entry which is preliminary data.</text>
</comment>